<dbReference type="GO" id="GO:0009294">
    <property type="term" value="P:DNA-mediated transformation"/>
    <property type="evidence" value="ECO:0007669"/>
    <property type="project" value="InterPro"/>
</dbReference>
<dbReference type="InterPro" id="IPR041614">
    <property type="entry name" value="DprA_WH"/>
</dbReference>
<dbReference type="EMBL" id="VICD02000166">
    <property type="protein sequence ID" value="KAB8188343.1"/>
    <property type="molecule type" value="Genomic_DNA"/>
</dbReference>
<protein>
    <submittedName>
        <fullName evidence="4">DNA-protecting protein DprA</fullName>
    </submittedName>
</protein>
<dbReference type="NCBIfam" id="TIGR00732">
    <property type="entry name" value="dprA"/>
    <property type="match status" value="1"/>
</dbReference>
<gene>
    <name evidence="4" type="primary">dprA</name>
    <name evidence="4" type="ORF">FKV24_010275</name>
</gene>
<dbReference type="PANTHER" id="PTHR43022">
    <property type="entry name" value="PROTEIN SMF"/>
    <property type="match status" value="1"/>
</dbReference>
<dbReference type="Pfam" id="PF02481">
    <property type="entry name" value="DNA_processg_A"/>
    <property type="match status" value="1"/>
</dbReference>
<dbReference type="Pfam" id="PF17782">
    <property type="entry name" value="WHD_DprA"/>
    <property type="match status" value="1"/>
</dbReference>
<comment type="similarity">
    <text evidence="1">Belongs to the DprA/Smf family.</text>
</comment>
<dbReference type="InterPro" id="IPR003488">
    <property type="entry name" value="DprA"/>
</dbReference>
<feature type="domain" description="DprA winged helix" evidence="3">
    <location>
        <begin position="317"/>
        <end position="364"/>
    </location>
</feature>
<accession>A0A508B0M5</accession>
<evidence type="ECO:0000313" key="4">
    <source>
        <dbReference type="EMBL" id="KAB8188343.1"/>
    </source>
</evidence>
<proteinExistence type="inferred from homology"/>
<dbReference type="InterPro" id="IPR036388">
    <property type="entry name" value="WH-like_DNA-bd_sf"/>
</dbReference>
<organism evidence="4 5">
    <name type="scientific">Marilutibacter maris</name>
    <dbReference type="NCBI Taxonomy" id="1605891"/>
    <lineage>
        <taxon>Bacteria</taxon>
        <taxon>Pseudomonadati</taxon>
        <taxon>Pseudomonadota</taxon>
        <taxon>Gammaproteobacteria</taxon>
        <taxon>Lysobacterales</taxon>
        <taxon>Lysobacteraceae</taxon>
        <taxon>Marilutibacter</taxon>
    </lineage>
</organism>
<name>A0A508B0M5_9GAMM</name>
<dbReference type="Gene3D" id="3.40.50.450">
    <property type="match status" value="1"/>
</dbReference>
<dbReference type="SUPFAM" id="SSF102405">
    <property type="entry name" value="MCP/YpsA-like"/>
    <property type="match status" value="1"/>
</dbReference>
<evidence type="ECO:0000256" key="1">
    <source>
        <dbReference type="ARBA" id="ARBA00006525"/>
    </source>
</evidence>
<reference evidence="4 5" key="1">
    <citation type="submission" date="2019-10" db="EMBL/GenBank/DDBJ databases">
        <title>Lysobacter alkalisoli sp. nov., isolated from saline-alkaline soil.</title>
        <authorList>
            <person name="Sun J.-Q."/>
        </authorList>
    </citation>
    <scope>NUCLEOTIDE SEQUENCE [LARGE SCALE GENOMIC DNA]</scope>
    <source>
        <strain evidence="4 5">KCTC 42381</strain>
    </source>
</reference>
<feature type="domain" description="Smf/DprA SLOG" evidence="2">
    <location>
        <begin position="51"/>
        <end position="258"/>
    </location>
</feature>
<dbReference type="AlphaFoldDB" id="A0A508B0M5"/>
<evidence type="ECO:0000259" key="3">
    <source>
        <dbReference type="Pfam" id="PF17782"/>
    </source>
</evidence>
<comment type="caution">
    <text evidence="4">The sequence shown here is derived from an EMBL/GenBank/DDBJ whole genome shotgun (WGS) entry which is preliminary data.</text>
</comment>
<dbReference type="Gene3D" id="1.10.10.10">
    <property type="entry name" value="Winged helix-like DNA-binding domain superfamily/Winged helix DNA-binding domain"/>
    <property type="match status" value="1"/>
</dbReference>
<dbReference type="InterPro" id="IPR057666">
    <property type="entry name" value="DrpA_SLOG"/>
</dbReference>
<feature type="non-terminal residue" evidence="4">
    <location>
        <position position="1"/>
    </location>
</feature>
<evidence type="ECO:0000259" key="2">
    <source>
        <dbReference type="Pfam" id="PF02481"/>
    </source>
</evidence>
<dbReference type="Proteomes" id="UP000320431">
    <property type="component" value="Unassembled WGS sequence"/>
</dbReference>
<sequence>RCGCPLAALSAGAPLWRACGLSDRQVAALRRRSSPSLASALEWLRTPGHHLLGWHDPDYPPLLRRAASPPLALFVAGDPLLLWYPAVAVVGSRRPTPGGRDNAHRFATALAHAGLAIASGLAHGIDTAAHTAALEAGATTIAVLGTGPDMPYPRANTGLHARIAAAGAVVSEHLPGTGPRREHFPRRNRILAGLTLGTLVVEAARRSGALITARLAAEAGREVFALPGSVHNPMAAGCHRLIRDGAALVEHPDEVTAALGALAAALAGDLRQRLEPTPAAPTSGGRAGVHAAVTGPGDDAWRAAPRLGLTHSRDGHDHNKLWEALGHDPIGMDQLVERSGLTTAQVSSMLLLMELDGRVTVQHGRYFRSH</sequence>
<dbReference type="RefSeq" id="WP_141482319.1">
    <property type="nucleotide sequence ID" value="NZ_VICD02000166.1"/>
</dbReference>
<dbReference type="PANTHER" id="PTHR43022:SF1">
    <property type="entry name" value="PROTEIN SMF"/>
    <property type="match status" value="1"/>
</dbReference>
<evidence type="ECO:0000313" key="5">
    <source>
        <dbReference type="Proteomes" id="UP000320431"/>
    </source>
</evidence>